<comment type="caution">
    <text evidence="1">The sequence shown here is derived from an EMBL/GenBank/DDBJ whole genome shotgun (WGS) entry which is preliminary data.</text>
</comment>
<dbReference type="Proteomes" id="UP000541444">
    <property type="component" value="Unassembled WGS sequence"/>
</dbReference>
<dbReference type="PANTHER" id="PTHR34564:SF3">
    <property type="entry name" value="PEPTIDYL-PROLYL CIS-TRANS ISOMERASE G"/>
    <property type="match status" value="1"/>
</dbReference>
<organism evidence="1 2">
    <name type="scientific">Kingdonia uniflora</name>
    <dbReference type="NCBI Taxonomy" id="39325"/>
    <lineage>
        <taxon>Eukaryota</taxon>
        <taxon>Viridiplantae</taxon>
        <taxon>Streptophyta</taxon>
        <taxon>Embryophyta</taxon>
        <taxon>Tracheophyta</taxon>
        <taxon>Spermatophyta</taxon>
        <taxon>Magnoliopsida</taxon>
        <taxon>Ranunculales</taxon>
        <taxon>Circaeasteraceae</taxon>
        <taxon>Kingdonia</taxon>
    </lineage>
</organism>
<evidence type="ECO:0000313" key="2">
    <source>
        <dbReference type="Proteomes" id="UP000541444"/>
    </source>
</evidence>
<dbReference type="PANTHER" id="PTHR34564">
    <property type="entry name" value="PEPTIDYL-PROLYL CIS-TRANS ISOMERASE G"/>
    <property type="match status" value="1"/>
</dbReference>
<dbReference type="OrthoDB" id="1930404at2759"/>
<reference evidence="1 2" key="1">
    <citation type="journal article" date="2020" name="IScience">
        <title>Genome Sequencing of the Endangered Kingdonia uniflora (Circaeasteraceae, Ranunculales) Reveals Potential Mechanisms of Evolutionary Specialization.</title>
        <authorList>
            <person name="Sun Y."/>
            <person name="Deng T."/>
            <person name="Zhang A."/>
            <person name="Moore M.J."/>
            <person name="Landis J.B."/>
            <person name="Lin N."/>
            <person name="Zhang H."/>
            <person name="Zhang X."/>
            <person name="Huang J."/>
            <person name="Zhang X."/>
            <person name="Sun H."/>
            <person name="Wang H."/>
        </authorList>
    </citation>
    <scope>NUCLEOTIDE SEQUENCE [LARGE SCALE GENOMIC DNA]</scope>
    <source>
        <strain evidence="1">TB1705</strain>
        <tissue evidence="1">Leaf</tissue>
    </source>
</reference>
<evidence type="ECO:0000313" key="1">
    <source>
        <dbReference type="EMBL" id="KAF6169269.1"/>
    </source>
</evidence>
<protein>
    <submittedName>
        <fullName evidence="1">Uncharacterized protein</fullName>
    </submittedName>
</protein>
<name>A0A7J7NQ21_9MAGN</name>
<accession>A0A7J7NQ21</accession>
<gene>
    <name evidence="1" type="ORF">GIB67_013699</name>
</gene>
<keyword evidence="2" id="KW-1185">Reference proteome</keyword>
<sequence length="311" mass="35938">MRRRRLIQAFYFWGLSREDVDLALTGKYGEIVFPGDDASPVAEQTPTPSEVVYLRGKVIEMEKALSRARDFINCTQQDKRFVDESDKLECQRSLLSLTLYFEAEVDSEQGLKKAYLELLTEIGIVSDPAQGQRAMRIIFFNIKKEDIKIHAQLEIDLRHACDKLERCKGHNACLEREKVECASLFQSSEKRVTLLEARLLNAQQRLQVSQSRLKKKITPKRGKHAIKTDHERYEIGDLSMMSRPMVLVFLLLILIITSQFEWKQQLANEIEATPILSQKPQHSSSREEVVKEKLTTKSSKRNLRKLAYVLL</sequence>
<dbReference type="EMBL" id="JACGCM010000669">
    <property type="protein sequence ID" value="KAF6169269.1"/>
    <property type="molecule type" value="Genomic_DNA"/>
</dbReference>
<dbReference type="AlphaFoldDB" id="A0A7J7NQ21"/>
<proteinExistence type="predicted"/>